<organism evidence="1 2">
    <name type="scientific">Paenibacillus borealis</name>
    <dbReference type="NCBI Taxonomy" id="160799"/>
    <lineage>
        <taxon>Bacteria</taxon>
        <taxon>Bacillati</taxon>
        <taxon>Bacillota</taxon>
        <taxon>Bacilli</taxon>
        <taxon>Bacillales</taxon>
        <taxon>Paenibacillaceae</taxon>
        <taxon>Paenibacillus</taxon>
    </lineage>
</organism>
<sequence length="75" mass="8215">MVCLIRAGVTRLVRLFEFVAGAFGELVRLFEFVAGALGELVRLFEFVAVRLAGRGLACQIRNCCTFCRISGGWTG</sequence>
<dbReference type="HOGENOM" id="CLU_2667603_0_0_9"/>
<protein>
    <submittedName>
        <fullName evidence="1">Uncharacterized protein</fullName>
    </submittedName>
</protein>
<dbReference type="EMBL" id="CP009285">
    <property type="protein sequence ID" value="AIQ57094.1"/>
    <property type="molecule type" value="Genomic_DNA"/>
</dbReference>
<dbReference type="KEGG" id="pbd:PBOR_09245"/>
<accession>A0A089MKK7</accession>
<dbReference type="Proteomes" id="UP000029518">
    <property type="component" value="Chromosome"/>
</dbReference>
<proteinExistence type="predicted"/>
<evidence type="ECO:0000313" key="2">
    <source>
        <dbReference type="Proteomes" id="UP000029518"/>
    </source>
</evidence>
<reference evidence="1" key="1">
    <citation type="submission" date="2014-08" db="EMBL/GenBank/DDBJ databases">
        <title>Comparative genomics of the Paenibacillus odorifer group.</title>
        <authorList>
            <person name="den Bakker H.C."/>
            <person name="Tsai Y.-C.Y.-C."/>
            <person name="Martin N."/>
            <person name="Korlach J."/>
            <person name="Wiedmann M."/>
        </authorList>
    </citation>
    <scope>NUCLEOTIDE SEQUENCE [LARGE SCALE GENOMIC DNA]</scope>
    <source>
        <strain evidence="1">DSM 13188</strain>
    </source>
</reference>
<name>A0A089MKK7_PAEBO</name>
<keyword evidence="2" id="KW-1185">Reference proteome</keyword>
<evidence type="ECO:0000313" key="1">
    <source>
        <dbReference type="EMBL" id="AIQ57094.1"/>
    </source>
</evidence>
<dbReference type="AlphaFoldDB" id="A0A089MKK7"/>
<gene>
    <name evidence="1" type="ORF">PBOR_09245</name>
</gene>